<name>A0ABR9E824_9GAMM</name>
<keyword evidence="1" id="KW-1133">Transmembrane helix</keyword>
<sequence>MSSNDYSNPTAVFLIGTAYFIFVFMLEWHACWHTEALKRIQLTCAAIYESFILFPMYCHQLITSEHASIYP</sequence>
<dbReference type="Proteomes" id="UP000615755">
    <property type="component" value="Unassembled WGS sequence"/>
</dbReference>
<evidence type="ECO:0000313" key="2">
    <source>
        <dbReference type="EMBL" id="MBE0367150.1"/>
    </source>
</evidence>
<proteinExistence type="predicted"/>
<comment type="caution">
    <text evidence="2">The sequence shown here is derived from an EMBL/GenBank/DDBJ whole genome shotgun (WGS) entry which is preliminary data.</text>
</comment>
<dbReference type="EMBL" id="AQGV01000012">
    <property type="protein sequence ID" value="MBE0367150.1"/>
    <property type="molecule type" value="Genomic_DNA"/>
</dbReference>
<keyword evidence="3" id="KW-1185">Reference proteome</keyword>
<keyword evidence="1" id="KW-0472">Membrane</keyword>
<evidence type="ECO:0000256" key="1">
    <source>
        <dbReference type="SAM" id="Phobius"/>
    </source>
</evidence>
<gene>
    <name evidence="2" type="ORF">PAUR_a0461</name>
</gene>
<accession>A0ABR9E824</accession>
<reference evidence="2 3" key="1">
    <citation type="submission" date="2015-03" db="EMBL/GenBank/DDBJ databases">
        <title>Genome sequence of Pseudoalteromonas aurantia.</title>
        <authorList>
            <person name="Xie B.-B."/>
            <person name="Rong J.-C."/>
            <person name="Qin Q.-L."/>
            <person name="Zhang Y.-Z."/>
        </authorList>
    </citation>
    <scope>NUCLEOTIDE SEQUENCE [LARGE SCALE GENOMIC DNA]</scope>
    <source>
        <strain evidence="2 3">208</strain>
    </source>
</reference>
<keyword evidence="1" id="KW-0812">Transmembrane</keyword>
<organism evidence="2 3">
    <name type="scientific">Pseudoalteromonas aurantia 208</name>
    <dbReference type="NCBI Taxonomy" id="1314867"/>
    <lineage>
        <taxon>Bacteria</taxon>
        <taxon>Pseudomonadati</taxon>
        <taxon>Pseudomonadota</taxon>
        <taxon>Gammaproteobacteria</taxon>
        <taxon>Alteromonadales</taxon>
        <taxon>Pseudoalteromonadaceae</taxon>
        <taxon>Pseudoalteromonas</taxon>
    </lineage>
</organism>
<evidence type="ECO:0000313" key="3">
    <source>
        <dbReference type="Proteomes" id="UP000615755"/>
    </source>
</evidence>
<protein>
    <submittedName>
        <fullName evidence="2">Uncharacterized protein</fullName>
    </submittedName>
</protein>
<feature type="transmembrane region" description="Helical" evidence="1">
    <location>
        <begin position="12"/>
        <end position="32"/>
    </location>
</feature>